<dbReference type="SUPFAM" id="SSF57701">
    <property type="entry name" value="Zn2/Cys6 DNA-binding domain"/>
    <property type="match status" value="1"/>
</dbReference>
<keyword evidence="5" id="KW-0238">DNA-binding</keyword>
<dbReference type="GO" id="GO:0000981">
    <property type="term" value="F:DNA-binding transcription factor activity, RNA polymerase II-specific"/>
    <property type="evidence" value="ECO:0007669"/>
    <property type="project" value="InterPro"/>
</dbReference>
<sequence>MEKSNLKRISCKRCQQRKIRCSRTFPCSSCSIASTKCEFRESDFKRPPVSREYVATLESRIASLENLLGKLQSAGSDERNRILDDLEDQDYVPSFSSLPLVDEIVLSEAMTKASFQEMTDGSMIYHGPTSIFQNEVSNSMYPISSSMNSKPSPFRENKENLINETMRLCIGLFFHWQYPLFMFIDREAFIQEYEANPVNGNYCSPPLIYSAAALGALMSKDPEIRGRSSEFAENAQSILTADELGISRPTSVQAFLCLAYYEVGKGNMSKGWLFTGVAFRMGQDLGLQRDPAHWGPEHEPTLSNPSPFNNEFRRRIYWGSFLSDKMFSLYLGRPTFMYENDADVNISEPRPLDPPIWDNWLCAHNLGFLKTTGPAGPKSTSVFNQQVELARIVHDMLSQTFAPKKMKDPKARRWNEVSLNKLNARLVAWHEALPADMRWKNWTTNKDVLQPNSAILHTRICLNLPFVASVRHIPTVPEGNAEVSNNPIIKSFRICQSSAQGIVDVLQRYMHQHTLESTPLIFVGATIIAINTVLVTTRRQGNSLPIKRETLLPTLDVALEEMAVSWKLAAEARQKVRNALNFMQQQHPNPASETRKPSPSPSGGQSYGQPPVVDRAKVQASANPPFMTIEQESLGTVPQTSEFESPEQSVWEPMSVLDSEAAYWGNLGNDIFAGWSLDFVNDVTDFDWPDQSSVPK</sequence>
<dbReference type="Pfam" id="PF04082">
    <property type="entry name" value="Fungal_trans"/>
    <property type="match status" value="1"/>
</dbReference>
<dbReference type="SMART" id="SM00066">
    <property type="entry name" value="GAL4"/>
    <property type="match status" value="1"/>
</dbReference>
<keyword evidence="2" id="KW-0479">Metal-binding</keyword>
<evidence type="ECO:0000256" key="3">
    <source>
        <dbReference type="ARBA" id="ARBA00022833"/>
    </source>
</evidence>
<evidence type="ECO:0000256" key="4">
    <source>
        <dbReference type="ARBA" id="ARBA00023015"/>
    </source>
</evidence>
<evidence type="ECO:0000259" key="9">
    <source>
        <dbReference type="PROSITE" id="PS50048"/>
    </source>
</evidence>
<dbReference type="EMBL" id="LFIV01000033">
    <property type="protein sequence ID" value="KZL74369.1"/>
    <property type="molecule type" value="Genomic_DNA"/>
</dbReference>
<gene>
    <name evidence="10" type="ORF">CT0861_10676</name>
</gene>
<comment type="caution">
    <text evidence="10">The sequence shown here is derived from an EMBL/GenBank/DDBJ whole genome shotgun (WGS) entry which is preliminary data.</text>
</comment>
<organism evidence="10 11">
    <name type="scientific">Colletotrichum tofieldiae</name>
    <dbReference type="NCBI Taxonomy" id="708197"/>
    <lineage>
        <taxon>Eukaryota</taxon>
        <taxon>Fungi</taxon>
        <taxon>Dikarya</taxon>
        <taxon>Ascomycota</taxon>
        <taxon>Pezizomycotina</taxon>
        <taxon>Sordariomycetes</taxon>
        <taxon>Hypocreomycetidae</taxon>
        <taxon>Glomerellales</taxon>
        <taxon>Glomerellaceae</taxon>
        <taxon>Colletotrichum</taxon>
        <taxon>Colletotrichum spaethianum species complex</taxon>
    </lineage>
</organism>
<proteinExistence type="predicted"/>
<dbReference type="GO" id="GO:0008270">
    <property type="term" value="F:zinc ion binding"/>
    <property type="evidence" value="ECO:0007669"/>
    <property type="project" value="InterPro"/>
</dbReference>
<dbReference type="InterPro" id="IPR051615">
    <property type="entry name" value="Transcr_Regulatory_Elem"/>
</dbReference>
<evidence type="ECO:0000256" key="5">
    <source>
        <dbReference type="ARBA" id="ARBA00023125"/>
    </source>
</evidence>
<dbReference type="Gene3D" id="4.10.240.10">
    <property type="entry name" value="Zn(2)-C6 fungal-type DNA-binding domain"/>
    <property type="match status" value="1"/>
</dbReference>
<evidence type="ECO:0000256" key="7">
    <source>
        <dbReference type="ARBA" id="ARBA00023242"/>
    </source>
</evidence>
<evidence type="ECO:0000313" key="11">
    <source>
        <dbReference type="Proteomes" id="UP000076552"/>
    </source>
</evidence>
<dbReference type="CDD" id="cd12148">
    <property type="entry name" value="fungal_TF_MHR"/>
    <property type="match status" value="1"/>
</dbReference>
<dbReference type="Proteomes" id="UP000076552">
    <property type="component" value="Unassembled WGS sequence"/>
</dbReference>
<evidence type="ECO:0000256" key="2">
    <source>
        <dbReference type="ARBA" id="ARBA00022723"/>
    </source>
</evidence>
<feature type="domain" description="Zn(2)-C6 fungal-type" evidence="9">
    <location>
        <begin position="10"/>
        <end position="39"/>
    </location>
</feature>
<dbReference type="CDD" id="cd00067">
    <property type="entry name" value="GAL4"/>
    <property type="match status" value="1"/>
</dbReference>
<dbReference type="PANTHER" id="PTHR31313:SF81">
    <property type="entry name" value="TY1 ENHANCER ACTIVATOR"/>
    <property type="match status" value="1"/>
</dbReference>
<keyword evidence="6" id="KW-0804">Transcription</keyword>
<evidence type="ECO:0000256" key="6">
    <source>
        <dbReference type="ARBA" id="ARBA00023163"/>
    </source>
</evidence>
<protein>
    <submittedName>
        <fullName evidence="10">Transcription factor</fullName>
    </submittedName>
</protein>
<name>A0A166VAT2_9PEZI</name>
<dbReference type="GO" id="GO:0003677">
    <property type="term" value="F:DNA binding"/>
    <property type="evidence" value="ECO:0007669"/>
    <property type="project" value="UniProtKB-KW"/>
</dbReference>
<dbReference type="PROSITE" id="PS50048">
    <property type="entry name" value="ZN2_CY6_FUNGAL_2"/>
    <property type="match status" value="1"/>
</dbReference>
<keyword evidence="11" id="KW-1185">Reference proteome</keyword>
<reference evidence="10 11" key="1">
    <citation type="submission" date="2015-06" db="EMBL/GenBank/DDBJ databases">
        <title>Survival trade-offs in plant roots during colonization by closely related pathogenic and mutualistic fungi.</title>
        <authorList>
            <person name="Hacquard S."/>
            <person name="Kracher B."/>
            <person name="Hiruma K."/>
            <person name="Weinman A."/>
            <person name="Muench P."/>
            <person name="Garrido Oter R."/>
            <person name="Ver Loren van Themaat E."/>
            <person name="Dallerey J.-F."/>
            <person name="Damm U."/>
            <person name="Henrissat B."/>
            <person name="Lespinet O."/>
            <person name="Thon M."/>
            <person name="Kemen E."/>
            <person name="McHardy A.C."/>
            <person name="Schulze-Lefert P."/>
            <person name="O'Connell R.J."/>
        </authorList>
    </citation>
    <scope>NUCLEOTIDE SEQUENCE [LARGE SCALE GENOMIC DNA]</scope>
    <source>
        <strain evidence="10 11">0861</strain>
    </source>
</reference>
<comment type="subcellular location">
    <subcellularLocation>
        <location evidence="1">Nucleus</location>
    </subcellularLocation>
</comment>
<dbReference type="InterPro" id="IPR036864">
    <property type="entry name" value="Zn2-C6_fun-type_DNA-bd_sf"/>
</dbReference>
<keyword evidence="7" id="KW-0539">Nucleus</keyword>
<dbReference type="AlphaFoldDB" id="A0A166VAT2"/>
<feature type="compositionally biased region" description="Low complexity" evidence="8">
    <location>
        <begin position="601"/>
        <end position="611"/>
    </location>
</feature>
<dbReference type="SMART" id="SM00906">
    <property type="entry name" value="Fungal_trans"/>
    <property type="match status" value="1"/>
</dbReference>
<keyword evidence="3" id="KW-0862">Zinc</keyword>
<accession>A0A166VAT2</accession>
<dbReference type="GO" id="GO:0006351">
    <property type="term" value="P:DNA-templated transcription"/>
    <property type="evidence" value="ECO:0007669"/>
    <property type="project" value="InterPro"/>
</dbReference>
<dbReference type="GO" id="GO:0005634">
    <property type="term" value="C:nucleus"/>
    <property type="evidence" value="ECO:0007669"/>
    <property type="project" value="UniProtKB-SubCell"/>
</dbReference>
<evidence type="ECO:0000313" key="10">
    <source>
        <dbReference type="EMBL" id="KZL74369.1"/>
    </source>
</evidence>
<dbReference type="Pfam" id="PF00172">
    <property type="entry name" value="Zn_clus"/>
    <property type="match status" value="1"/>
</dbReference>
<dbReference type="STRING" id="708197.A0A166VAT2"/>
<dbReference type="InterPro" id="IPR007219">
    <property type="entry name" value="XnlR_reg_dom"/>
</dbReference>
<feature type="region of interest" description="Disordered" evidence="8">
    <location>
        <begin position="586"/>
        <end position="611"/>
    </location>
</feature>
<dbReference type="PANTHER" id="PTHR31313">
    <property type="entry name" value="TY1 ENHANCER ACTIVATOR"/>
    <property type="match status" value="1"/>
</dbReference>
<evidence type="ECO:0000256" key="1">
    <source>
        <dbReference type="ARBA" id="ARBA00004123"/>
    </source>
</evidence>
<keyword evidence="4" id="KW-0805">Transcription regulation</keyword>
<dbReference type="InterPro" id="IPR001138">
    <property type="entry name" value="Zn2Cys6_DnaBD"/>
</dbReference>
<evidence type="ECO:0000256" key="8">
    <source>
        <dbReference type="SAM" id="MobiDB-lite"/>
    </source>
</evidence>